<accession>A0A935PZ81</accession>
<dbReference type="Pfam" id="PF03631">
    <property type="entry name" value="Virul_fac_BrkB"/>
    <property type="match status" value="1"/>
</dbReference>
<dbReference type="PANTHER" id="PTHR30213:SF1">
    <property type="entry name" value="INNER MEMBRANE PROTEIN YHJD"/>
    <property type="match status" value="1"/>
</dbReference>
<gene>
    <name evidence="7" type="ORF">IPJ27_15665</name>
</gene>
<feature type="transmembrane region" description="Helical" evidence="6">
    <location>
        <begin position="29"/>
        <end position="53"/>
    </location>
</feature>
<feature type="transmembrane region" description="Helical" evidence="6">
    <location>
        <begin position="137"/>
        <end position="165"/>
    </location>
</feature>
<dbReference type="NCBIfam" id="TIGR00765">
    <property type="entry name" value="yihY_not_rbn"/>
    <property type="match status" value="1"/>
</dbReference>
<reference evidence="7 8" key="1">
    <citation type="submission" date="2020-10" db="EMBL/GenBank/DDBJ databases">
        <title>Connecting structure to function with the recovery of over 1000 high-quality activated sludge metagenome-assembled genomes encoding full-length rRNA genes using long-read sequencing.</title>
        <authorList>
            <person name="Singleton C.M."/>
            <person name="Petriglieri F."/>
            <person name="Kristensen J.M."/>
            <person name="Kirkegaard R.H."/>
            <person name="Michaelsen T.Y."/>
            <person name="Andersen M.H."/>
            <person name="Karst S.M."/>
            <person name="Dueholm M.S."/>
            <person name="Nielsen P.H."/>
            <person name="Albertsen M."/>
        </authorList>
    </citation>
    <scope>NUCLEOTIDE SEQUENCE [LARGE SCALE GENOMIC DNA]</scope>
    <source>
        <strain evidence="7">EsbW_18-Q3-R4-48_BATAC.285</strain>
    </source>
</reference>
<keyword evidence="2" id="KW-1003">Cell membrane</keyword>
<feature type="transmembrane region" description="Helical" evidence="6">
    <location>
        <begin position="213"/>
        <end position="236"/>
    </location>
</feature>
<keyword evidence="4 6" id="KW-1133">Transmembrane helix</keyword>
<evidence type="ECO:0000256" key="1">
    <source>
        <dbReference type="ARBA" id="ARBA00004651"/>
    </source>
</evidence>
<dbReference type="EMBL" id="JADJMH010000016">
    <property type="protein sequence ID" value="MBK7676064.1"/>
    <property type="molecule type" value="Genomic_DNA"/>
</dbReference>
<evidence type="ECO:0000256" key="3">
    <source>
        <dbReference type="ARBA" id="ARBA00022692"/>
    </source>
</evidence>
<sequence length="304" mass="32551">MNLREIPDLFKAAAVNWVDDYAQSMGAALAFYTMFSIAPLLLIVISIAGFFFGEQAARGEIFEQLEGMLGTPGALAVQGLLESAGKPAESAMATIFGLIFLFIGATSVFAELQDALNRIWRAPQRAKISGIWSLLRARLLSFGMILGIGFLLTVSLAFSAALAALSKWLDPDATGWATVENTSEVGLGVLLSTAVFAMIYKTMPRVQIHWKDVWVGAVVTSLLFITGKALIGAYIGRSGVSSHFGVSASLIVVLLWVYYSAQIFLFGAEFTWVYSHKFGSRKGQALTSSAGALRGTDGGLVADQ</sequence>
<keyword evidence="5 6" id="KW-0472">Membrane</keyword>
<comment type="subcellular location">
    <subcellularLocation>
        <location evidence="1">Cell membrane</location>
        <topology evidence="1">Multi-pass membrane protein</topology>
    </subcellularLocation>
</comment>
<organism evidence="7 8">
    <name type="scientific">Candidatus Accumulibacter proximus</name>
    <dbReference type="NCBI Taxonomy" id="2954385"/>
    <lineage>
        <taxon>Bacteria</taxon>
        <taxon>Pseudomonadati</taxon>
        <taxon>Pseudomonadota</taxon>
        <taxon>Betaproteobacteria</taxon>
        <taxon>Candidatus Accumulibacter</taxon>
    </lineage>
</organism>
<dbReference type="PIRSF" id="PIRSF035875">
    <property type="entry name" value="RNase_BN"/>
    <property type="match status" value="1"/>
</dbReference>
<name>A0A935PZ81_9PROT</name>
<evidence type="ECO:0000313" key="7">
    <source>
        <dbReference type="EMBL" id="MBK7676064.1"/>
    </source>
</evidence>
<feature type="transmembrane region" description="Helical" evidence="6">
    <location>
        <begin position="248"/>
        <end position="274"/>
    </location>
</feature>
<dbReference type="GO" id="GO:0005886">
    <property type="term" value="C:plasma membrane"/>
    <property type="evidence" value="ECO:0007669"/>
    <property type="project" value="UniProtKB-SubCell"/>
</dbReference>
<keyword evidence="3 6" id="KW-0812">Transmembrane</keyword>
<dbReference type="PANTHER" id="PTHR30213">
    <property type="entry name" value="INNER MEMBRANE PROTEIN YHJD"/>
    <property type="match status" value="1"/>
</dbReference>
<feature type="transmembrane region" description="Helical" evidence="6">
    <location>
        <begin position="185"/>
        <end position="201"/>
    </location>
</feature>
<feature type="transmembrane region" description="Helical" evidence="6">
    <location>
        <begin position="93"/>
        <end position="116"/>
    </location>
</feature>
<dbReference type="AlphaFoldDB" id="A0A935PZ81"/>
<evidence type="ECO:0000313" key="8">
    <source>
        <dbReference type="Proteomes" id="UP000697998"/>
    </source>
</evidence>
<evidence type="ECO:0000256" key="4">
    <source>
        <dbReference type="ARBA" id="ARBA00022989"/>
    </source>
</evidence>
<proteinExistence type="predicted"/>
<dbReference type="InterPro" id="IPR017039">
    <property type="entry name" value="Virul_fac_BrkB"/>
</dbReference>
<protein>
    <submittedName>
        <fullName evidence="7">YihY/virulence factor BrkB family protein</fullName>
    </submittedName>
</protein>
<evidence type="ECO:0000256" key="5">
    <source>
        <dbReference type="ARBA" id="ARBA00023136"/>
    </source>
</evidence>
<dbReference type="Proteomes" id="UP000697998">
    <property type="component" value="Unassembled WGS sequence"/>
</dbReference>
<evidence type="ECO:0000256" key="6">
    <source>
        <dbReference type="SAM" id="Phobius"/>
    </source>
</evidence>
<evidence type="ECO:0000256" key="2">
    <source>
        <dbReference type="ARBA" id="ARBA00022475"/>
    </source>
</evidence>
<comment type="caution">
    <text evidence="7">The sequence shown here is derived from an EMBL/GenBank/DDBJ whole genome shotgun (WGS) entry which is preliminary data.</text>
</comment>